<dbReference type="Gene3D" id="1.20.140.10">
    <property type="entry name" value="Butyryl-CoA Dehydrogenase, subunit A, domain 3"/>
    <property type="match status" value="1"/>
</dbReference>
<evidence type="ECO:0000256" key="1">
    <source>
        <dbReference type="ARBA" id="ARBA00009347"/>
    </source>
</evidence>
<organism evidence="5 6">
    <name type="scientific">Polycladomyces subterraneus</name>
    <dbReference type="NCBI Taxonomy" id="1016997"/>
    <lineage>
        <taxon>Bacteria</taxon>
        <taxon>Bacillati</taxon>
        <taxon>Bacillota</taxon>
        <taxon>Bacilli</taxon>
        <taxon>Bacillales</taxon>
        <taxon>Thermoactinomycetaceae</taxon>
        <taxon>Polycladomyces</taxon>
    </lineage>
</organism>
<keyword evidence="6" id="KW-1185">Reference proteome</keyword>
<dbReference type="Proteomes" id="UP001174196">
    <property type="component" value="Unassembled WGS sequence"/>
</dbReference>
<dbReference type="Pfam" id="PF00441">
    <property type="entry name" value="Acyl-CoA_dh_1"/>
    <property type="match status" value="1"/>
</dbReference>
<name>A0ABT8IK17_9BACL</name>
<gene>
    <name evidence="5" type="ORF">NWF35_03970</name>
</gene>
<evidence type="ECO:0000313" key="6">
    <source>
        <dbReference type="Proteomes" id="UP001174196"/>
    </source>
</evidence>
<evidence type="ECO:0000256" key="3">
    <source>
        <dbReference type="ARBA" id="ARBA00022827"/>
    </source>
</evidence>
<dbReference type="EMBL" id="JANRHH010000019">
    <property type="protein sequence ID" value="MDN4593065.1"/>
    <property type="molecule type" value="Genomic_DNA"/>
</dbReference>
<dbReference type="SUPFAM" id="SSF56645">
    <property type="entry name" value="Acyl-CoA dehydrogenase NM domain-like"/>
    <property type="match status" value="1"/>
</dbReference>
<dbReference type="InterPro" id="IPR009100">
    <property type="entry name" value="AcylCoA_DH/oxidase_NM_dom_sf"/>
</dbReference>
<dbReference type="InterPro" id="IPR052904">
    <property type="entry name" value="Acyl-CoA_dehydrogenase-like"/>
</dbReference>
<feature type="domain" description="Acyl-CoA dehydrogenase/oxidase C-terminal" evidence="4">
    <location>
        <begin position="142"/>
        <end position="305"/>
    </location>
</feature>
<evidence type="ECO:0000259" key="4">
    <source>
        <dbReference type="Pfam" id="PF00441"/>
    </source>
</evidence>
<dbReference type="Gene3D" id="2.40.110.20">
    <property type="match status" value="1"/>
</dbReference>
<keyword evidence="2" id="KW-0285">Flavoprotein</keyword>
<dbReference type="PANTHER" id="PTHR42707">
    <property type="entry name" value="ACYL-COA DEHYDROGENASE"/>
    <property type="match status" value="1"/>
</dbReference>
<reference evidence="5" key="1">
    <citation type="submission" date="2022-08" db="EMBL/GenBank/DDBJ databases">
        <title>Polycladomyces zharkentsis sp. nov., a novel thermophilic CMC and starch-degrading bacterium isolated from a geothermal spring in Kazakhstan.</title>
        <authorList>
            <person name="Mashzhan A."/>
            <person name="Kistaubaeva A."/>
            <person name="Javier-Lopez R."/>
            <person name="Birkeland N.-K."/>
        </authorList>
    </citation>
    <scope>NUCLEOTIDE SEQUENCE</scope>
    <source>
        <strain evidence="5">KSR 13</strain>
    </source>
</reference>
<accession>A0ABT8IK17</accession>
<keyword evidence="3" id="KW-0274">FAD</keyword>
<dbReference type="PANTHER" id="PTHR42707:SF2">
    <property type="entry name" value="ACD11 DEHYDROGENASE"/>
    <property type="match status" value="1"/>
</dbReference>
<sequence length="394" mass="44361">MDQFPDDRIPELEQILAHCKEGINGNFGIGAQFMSEMHGGSNIPANLVTAVPDGKKFKIYGNKFFCSAIHADYAVVTAKVNGTDHVGVFVIPSWLPEEKKKEQRNGYVINRLKSKMGTVELPTAEVDYQGAVAYPVGPLEKGVAHAVGIVLTRSRLAIGLASAALMLRAAREVRLYSDFREVFGRKIRQYPLAARQLEEIETTTRRTVAGVFKIQDAFNRLSYHPGTINSPDIKKRRLILRELILLQKVFTAEETVEVLRTAISLFGGYGVMEDFSSLPRLLRDAMINELWEGPKNVLLTQVYRDLQKAQEWYDPEIFVKDSLHGADPLQIQSLSSTLKDLLNRPLLDHPNAESMKTAEEWEVFCQTFFKIYQEQALKEAEEAETRMTAGGERV</sequence>
<dbReference type="RefSeq" id="WP_301237779.1">
    <property type="nucleotide sequence ID" value="NZ_JANRHH010000019.1"/>
</dbReference>
<comment type="caution">
    <text evidence="5">The sequence shown here is derived from an EMBL/GenBank/DDBJ whole genome shotgun (WGS) entry which is preliminary data.</text>
</comment>
<evidence type="ECO:0000313" key="5">
    <source>
        <dbReference type="EMBL" id="MDN4593065.1"/>
    </source>
</evidence>
<comment type="similarity">
    <text evidence="1">Belongs to the acyl-CoA dehydrogenase family.</text>
</comment>
<dbReference type="InterPro" id="IPR009075">
    <property type="entry name" value="AcylCo_DH/oxidase_C"/>
</dbReference>
<protein>
    <submittedName>
        <fullName evidence="5">Acyl-CoA dehydrogenase family protein</fullName>
    </submittedName>
</protein>
<proteinExistence type="inferred from homology"/>
<dbReference type="SUPFAM" id="SSF47203">
    <property type="entry name" value="Acyl-CoA dehydrogenase C-terminal domain-like"/>
    <property type="match status" value="1"/>
</dbReference>
<dbReference type="InterPro" id="IPR036250">
    <property type="entry name" value="AcylCo_DH-like_C"/>
</dbReference>
<evidence type="ECO:0000256" key="2">
    <source>
        <dbReference type="ARBA" id="ARBA00022630"/>
    </source>
</evidence>